<name>B6XTT0_9BIFI</name>
<dbReference type="AlphaFoldDB" id="B6XTT0"/>
<reference evidence="1 2" key="2">
    <citation type="submission" date="2008-10" db="EMBL/GenBank/DDBJ databases">
        <authorList>
            <person name="Fulton L."/>
            <person name="Clifton S."/>
            <person name="Fulton B."/>
            <person name="Xu J."/>
            <person name="Minx P."/>
            <person name="Pepin K.H."/>
            <person name="Johnson M."/>
            <person name="Bhonagiri V."/>
            <person name="Nash W.E."/>
            <person name="Mardis E.R."/>
            <person name="Wilson R.K."/>
        </authorList>
    </citation>
    <scope>NUCLEOTIDE SEQUENCE [LARGE SCALE GENOMIC DNA]</scope>
    <source>
        <strain evidence="1 2">DSM 16992</strain>
    </source>
</reference>
<proteinExistence type="predicted"/>
<accession>B6XTT0</accession>
<reference evidence="1 2" key="1">
    <citation type="submission" date="2008-10" db="EMBL/GenBank/DDBJ databases">
        <title>Draft genome sequence of Bifidobacterium catenulatum (DSM 16992).</title>
        <authorList>
            <person name="Sudarsanam P."/>
            <person name="Ley R."/>
            <person name="Guruge J."/>
            <person name="Turnbaugh P.J."/>
            <person name="Mahowald M."/>
            <person name="Liep D."/>
            <person name="Gordon J."/>
        </authorList>
    </citation>
    <scope>NUCLEOTIDE SEQUENCE [LARGE SCALE GENOMIC DNA]</scope>
    <source>
        <strain evidence="1 2">DSM 16992</strain>
    </source>
</reference>
<evidence type="ECO:0000313" key="1">
    <source>
        <dbReference type="EMBL" id="EEB21600.1"/>
    </source>
</evidence>
<comment type="caution">
    <text evidence="1">The sequence shown here is derived from an EMBL/GenBank/DDBJ whole genome shotgun (WGS) entry which is preliminary data.</text>
</comment>
<sequence length="50" mass="5677">MKADSGIPRGWMGLNGYRKELGLCFMSGSEIIRPSTFMWTTGENLQRHSQ</sequence>
<dbReference type="EMBL" id="ABXY01000011">
    <property type="protein sequence ID" value="EEB21600.1"/>
    <property type="molecule type" value="Genomic_DNA"/>
</dbReference>
<organism evidence="1 2">
    <name type="scientific">Bifidobacterium catenulatum DSM 16992 = JCM 1194 = LMG 11043</name>
    <dbReference type="NCBI Taxonomy" id="566552"/>
    <lineage>
        <taxon>Bacteria</taxon>
        <taxon>Bacillati</taxon>
        <taxon>Actinomycetota</taxon>
        <taxon>Actinomycetes</taxon>
        <taxon>Bifidobacteriales</taxon>
        <taxon>Bifidobacteriaceae</taxon>
        <taxon>Bifidobacterium</taxon>
    </lineage>
</organism>
<protein>
    <submittedName>
        <fullName evidence="1">Uncharacterized protein</fullName>
    </submittedName>
</protein>
<gene>
    <name evidence="1" type="ORF">BIFCAT_00558</name>
</gene>
<dbReference type="Proteomes" id="UP000003882">
    <property type="component" value="Unassembled WGS sequence"/>
</dbReference>
<evidence type="ECO:0000313" key="2">
    <source>
        <dbReference type="Proteomes" id="UP000003882"/>
    </source>
</evidence>